<evidence type="ECO:0000313" key="6">
    <source>
        <dbReference type="EMBL" id="CCX07666.1"/>
    </source>
</evidence>
<evidence type="ECO:0000259" key="4">
    <source>
        <dbReference type="Pfam" id="PF01709"/>
    </source>
</evidence>
<dbReference type="PANTHER" id="PTHR12532:SF0">
    <property type="entry name" value="TRANSLATIONAL ACTIVATOR OF CYTOCHROME C OXIDASE 1"/>
    <property type="match status" value="1"/>
</dbReference>
<evidence type="ECO:0000313" key="7">
    <source>
        <dbReference type="Proteomes" id="UP000018144"/>
    </source>
</evidence>
<dbReference type="eggNOG" id="KOG2972">
    <property type="taxonomic scope" value="Eukaryota"/>
</dbReference>
<feature type="domain" description="TACO1/YebC-like second and third" evidence="4">
    <location>
        <begin position="119"/>
        <end position="284"/>
    </location>
</feature>
<comment type="subcellular location">
    <subcellularLocation>
        <location evidence="1">Mitochondrion</location>
    </subcellularLocation>
</comment>
<dbReference type="OrthoDB" id="2017544at2759"/>
<dbReference type="FunFam" id="1.10.10.200:FF:000002">
    <property type="entry name" value="Probable transcriptional regulatory protein CLM62_37755"/>
    <property type="match status" value="1"/>
</dbReference>
<dbReference type="SUPFAM" id="SSF75625">
    <property type="entry name" value="YebC-like"/>
    <property type="match status" value="1"/>
</dbReference>
<dbReference type="InterPro" id="IPR049083">
    <property type="entry name" value="TACO1_YebC_N"/>
</dbReference>
<comment type="similarity">
    <text evidence="2">Belongs to the TACO1 family.</text>
</comment>
<accession>U4L5F1</accession>
<dbReference type="Proteomes" id="UP000018144">
    <property type="component" value="Unassembled WGS sequence"/>
</dbReference>
<dbReference type="GO" id="GO:0005739">
    <property type="term" value="C:mitochondrion"/>
    <property type="evidence" value="ECO:0007669"/>
    <property type="project" value="UniProtKB-SubCell"/>
</dbReference>
<evidence type="ECO:0000256" key="3">
    <source>
        <dbReference type="SAM" id="MobiDB-lite"/>
    </source>
</evidence>
<reference evidence="6 7" key="1">
    <citation type="journal article" date="2013" name="PLoS Genet.">
        <title>The genome and development-dependent transcriptomes of Pyronema confluens: a window into fungal evolution.</title>
        <authorList>
            <person name="Traeger S."/>
            <person name="Altegoer F."/>
            <person name="Freitag M."/>
            <person name="Gabaldon T."/>
            <person name="Kempken F."/>
            <person name="Kumar A."/>
            <person name="Marcet-Houben M."/>
            <person name="Poggeler S."/>
            <person name="Stajich J.E."/>
            <person name="Nowrousian M."/>
        </authorList>
    </citation>
    <scope>NUCLEOTIDE SEQUENCE [LARGE SCALE GENOMIC DNA]</scope>
    <source>
        <strain evidence="7">CBS 100304</strain>
        <tissue evidence="6">Vegetative mycelium</tissue>
    </source>
</reference>
<feature type="compositionally biased region" description="Polar residues" evidence="3">
    <location>
        <begin position="30"/>
        <end position="41"/>
    </location>
</feature>
<gene>
    <name evidence="6" type="ORF">PCON_07255</name>
</gene>
<dbReference type="HAMAP" id="MF_00693">
    <property type="entry name" value="Transcrip_reg_TACO1"/>
    <property type="match status" value="1"/>
</dbReference>
<protein>
    <submittedName>
        <fullName evidence="6">Similar to Probable transcriptional regulatory protein Ppro_2673 acc. no. A1ASF6</fullName>
    </submittedName>
</protein>
<dbReference type="OMA" id="NFDIPDE"/>
<dbReference type="InterPro" id="IPR029072">
    <property type="entry name" value="YebC-like"/>
</dbReference>
<dbReference type="PANTHER" id="PTHR12532">
    <property type="entry name" value="TRANSLATIONAL ACTIVATOR OF CYTOCHROME C OXIDASE 1"/>
    <property type="match status" value="1"/>
</dbReference>
<dbReference type="AlphaFoldDB" id="U4L5F1"/>
<dbReference type="EMBL" id="HF935360">
    <property type="protein sequence ID" value="CCX07666.1"/>
    <property type="molecule type" value="Genomic_DNA"/>
</dbReference>
<feature type="domain" description="TACO1/YebC-like N-terminal" evidence="5">
    <location>
        <begin position="41"/>
        <end position="111"/>
    </location>
</feature>
<sequence length="285" mass="30723">MQSFRAFRCLCRTQPLRSVVSTARAPIRNFTTTPPSASGHSRWSKIKHDKGKADARRGASFSKMSQEVTNACKEGGNDSSNLRLNAAIAAAKKAGMPKDRINTAIQRGLGKSATGVALEPVLVEGMGPGNVALVIDALTDSKLRALQDIKYILNKYHGQNTPSGYLFTRKGVLHIPAGSGGYEFDSILETALEIEGTEDVEEGMSDEGTPEFIITTDPSKVGNVASELRSTMPGLQFSGYGMEWVPNEDTMVEVVPGDKSEGLLQELIEKLEESPEVVSVYTNAK</sequence>
<dbReference type="Pfam" id="PF20772">
    <property type="entry name" value="TACO1_YebC_N"/>
    <property type="match status" value="1"/>
</dbReference>
<evidence type="ECO:0000256" key="1">
    <source>
        <dbReference type="ARBA" id="ARBA00004173"/>
    </source>
</evidence>
<dbReference type="InterPro" id="IPR002876">
    <property type="entry name" value="Transcrip_reg_TACO1-like"/>
</dbReference>
<feature type="region of interest" description="Disordered" evidence="3">
    <location>
        <begin position="30"/>
        <end position="60"/>
    </location>
</feature>
<evidence type="ECO:0000256" key="2">
    <source>
        <dbReference type="ARBA" id="ARBA00008724"/>
    </source>
</evidence>
<proteinExistence type="inferred from homology"/>
<dbReference type="InterPro" id="IPR048300">
    <property type="entry name" value="TACO1_YebC-like_2nd/3rd_dom"/>
</dbReference>
<name>U4L5F1_PYROM</name>
<organism evidence="6 7">
    <name type="scientific">Pyronema omphalodes (strain CBS 100304)</name>
    <name type="common">Pyronema confluens</name>
    <dbReference type="NCBI Taxonomy" id="1076935"/>
    <lineage>
        <taxon>Eukaryota</taxon>
        <taxon>Fungi</taxon>
        <taxon>Dikarya</taxon>
        <taxon>Ascomycota</taxon>
        <taxon>Pezizomycotina</taxon>
        <taxon>Pezizomycetes</taxon>
        <taxon>Pezizales</taxon>
        <taxon>Pyronemataceae</taxon>
        <taxon>Pyronema</taxon>
    </lineage>
</organism>
<dbReference type="Pfam" id="PF01709">
    <property type="entry name" value="Transcrip_reg"/>
    <property type="match status" value="1"/>
</dbReference>
<dbReference type="STRING" id="1076935.U4L5F1"/>
<evidence type="ECO:0000259" key="5">
    <source>
        <dbReference type="Pfam" id="PF20772"/>
    </source>
</evidence>
<keyword evidence="7" id="KW-1185">Reference proteome</keyword>
<dbReference type="InterPro" id="IPR017856">
    <property type="entry name" value="Integrase-like_N"/>
</dbReference>
<dbReference type="InterPro" id="IPR026564">
    <property type="entry name" value="Transcrip_reg_TACO1-like_dom3"/>
</dbReference>
<dbReference type="Gene3D" id="3.30.70.980">
    <property type="match status" value="2"/>
</dbReference>
<dbReference type="Gene3D" id="1.10.10.200">
    <property type="match status" value="1"/>
</dbReference>